<protein>
    <recommendedName>
        <fullName evidence="1">Calcineurin-like phosphoesterase domain-containing protein</fullName>
    </recommendedName>
</protein>
<dbReference type="Proteomes" id="UP000183190">
    <property type="component" value="Unassembled WGS sequence"/>
</dbReference>
<proteinExistence type="predicted"/>
<dbReference type="OrthoDB" id="8610138at2"/>
<dbReference type="InterPro" id="IPR014578">
    <property type="entry name" value="Pesterase_CT488"/>
</dbReference>
<dbReference type="PANTHER" id="PTHR31302">
    <property type="entry name" value="TRANSMEMBRANE PROTEIN WITH METALLOPHOSPHOESTERASE DOMAIN-RELATED"/>
    <property type="match status" value="1"/>
</dbReference>
<feature type="domain" description="Calcineurin-like phosphoesterase" evidence="1">
    <location>
        <begin position="1"/>
        <end position="197"/>
    </location>
</feature>
<evidence type="ECO:0000313" key="2">
    <source>
        <dbReference type="EMBL" id="SEH61167.1"/>
    </source>
</evidence>
<dbReference type="InterPro" id="IPR051158">
    <property type="entry name" value="Metallophosphoesterase_sf"/>
</dbReference>
<dbReference type="SUPFAM" id="SSF56300">
    <property type="entry name" value="Metallo-dependent phosphatases"/>
    <property type="match status" value="1"/>
</dbReference>
<dbReference type="GO" id="GO:0016787">
    <property type="term" value="F:hydrolase activity"/>
    <property type="evidence" value="ECO:0007669"/>
    <property type="project" value="InterPro"/>
</dbReference>
<accession>A0A1H6JPQ3</accession>
<evidence type="ECO:0000259" key="1">
    <source>
        <dbReference type="Pfam" id="PF00149"/>
    </source>
</evidence>
<dbReference type="Gene3D" id="3.60.21.10">
    <property type="match status" value="1"/>
</dbReference>
<evidence type="ECO:0000313" key="3">
    <source>
        <dbReference type="Proteomes" id="UP000183190"/>
    </source>
</evidence>
<dbReference type="Pfam" id="PF00149">
    <property type="entry name" value="Metallophos"/>
    <property type="match status" value="1"/>
</dbReference>
<dbReference type="InterPro" id="IPR004843">
    <property type="entry name" value="Calcineurin-like_PHP"/>
</dbReference>
<gene>
    <name evidence="2" type="ORF">SAMN02910265_01721</name>
</gene>
<name>A0A1H6JPQ3_RUMFL</name>
<sequence>MSLYVLADLHLCKGDPEKTMSIFPGWQDYQEKIEKNWLEIVRDEDTVVLPGDISWGMSLAEAAPDFRFIELLPGKKIIIKGNHDYWWTTMKKMEDFLASEGCGTISILHNNHYRYENYGICGTRGWVNMPGETQDEKVLKREVQRLETSIKSALAENLEPIVFLHYPPIFATNFNYDILEVLYRYKIKDCYYGHIHGRSAHDLCVKNTYDDVNFHLIAGDYLQFVPEKVL</sequence>
<dbReference type="AlphaFoldDB" id="A0A1H6JPQ3"/>
<reference evidence="2 3" key="1">
    <citation type="submission" date="2016-10" db="EMBL/GenBank/DDBJ databases">
        <authorList>
            <person name="de Groot N.N."/>
        </authorList>
    </citation>
    <scope>NUCLEOTIDE SEQUENCE [LARGE SCALE GENOMIC DNA]</scope>
    <source>
        <strain evidence="2 3">YAD2003</strain>
    </source>
</reference>
<dbReference type="InterPro" id="IPR029052">
    <property type="entry name" value="Metallo-depent_PP-like"/>
</dbReference>
<organism evidence="2 3">
    <name type="scientific">Ruminococcus flavefaciens</name>
    <dbReference type="NCBI Taxonomy" id="1265"/>
    <lineage>
        <taxon>Bacteria</taxon>
        <taxon>Bacillati</taxon>
        <taxon>Bacillota</taxon>
        <taxon>Clostridia</taxon>
        <taxon>Eubacteriales</taxon>
        <taxon>Oscillospiraceae</taxon>
        <taxon>Ruminococcus</taxon>
    </lineage>
</organism>
<dbReference type="EMBL" id="FNWV01000005">
    <property type="protein sequence ID" value="SEH61167.1"/>
    <property type="molecule type" value="Genomic_DNA"/>
</dbReference>
<dbReference type="PANTHER" id="PTHR31302:SF22">
    <property type="entry name" value="PHOSPHOESTERASE"/>
    <property type="match status" value="1"/>
</dbReference>
<dbReference type="PIRSF" id="PIRSF033094">
    <property type="entry name" value="Pesterase_CT488"/>
    <property type="match status" value="1"/>
</dbReference>
<dbReference type="RefSeq" id="WP_074716448.1">
    <property type="nucleotide sequence ID" value="NZ_FNWV01000005.1"/>
</dbReference>